<protein>
    <submittedName>
        <fullName evidence="5">Secreted protein</fullName>
    </submittedName>
</protein>
<dbReference type="GO" id="GO:0016020">
    <property type="term" value="C:membrane"/>
    <property type="evidence" value="ECO:0007669"/>
    <property type="project" value="TreeGrafter"/>
</dbReference>
<keyword evidence="4" id="KW-1185">Reference proteome</keyword>
<feature type="chain" id="PRO_5044596548" evidence="2">
    <location>
        <begin position="21"/>
        <end position="292"/>
    </location>
</feature>
<dbReference type="Proteomes" id="UP000050761">
    <property type="component" value="Unassembled WGS sequence"/>
</dbReference>
<evidence type="ECO:0000313" key="3">
    <source>
        <dbReference type="EMBL" id="VDO95336.1"/>
    </source>
</evidence>
<dbReference type="PANTHER" id="PTHR16528:SF2">
    <property type="entry name" value="GOLGI-ASSOCIATED PDZ AND COILED-COIL MOTIF-CONTAINING PROTEIN"/>
    <property type="match status" value="1"/>
</dbReference>
<feature type="coiled-coil region" evidence="1">
    <location>
        <begin position="125"/>
        <end position="173"/>
    </location>
</feature>
<keyword evidence="2" id="KW-0732">Signal</keyword>
<reference evidence="3 4" key="1">
    <citation type="submission" date="2018-11" db="EMBL/GenBank/DDBJ databases">
        <authorList>
            <consortium name="Pathogen Informatics"/>
        </authorList>
    </citation>
    <scope>NUCLEOTIDE SEQUENCE [LARGE SCALE GENOMIC DNA]</scope>
</reference>
<dbReference type="OrthoDB" id="10063653at2759"/>
<accession>A0A3P7Z210</accession>
<dbReference type="AlphaFoldDB" id="A0A3P7Z210"/>
<dbReference type="WBParaSite" id="HPBE_0001321501-mRNA-1">
    <property type="protein sequence ID" value="HPBE_0001321501-mRNA-1"/>
    <property type="gene ID" value="HPBE_0001321501"/>
</dbReference>
<gene>
    <name evidence="3" type="ORF">HPBE_LOCUS13216</name>
</gene>
<dbReference type="GO" id="GO:0005794">
    <property type="term" value="C:Golgi apparatus"/>
    <property type="evidence" value="ECO:0007669"/>
    <property type="project" value="InterPro"/>
</dbReference>
<dbReference type="InterPro" id="IPR038879">
    <property type="entry name" value="GOPC"/>
</dbReference>
<keyword evidence="1" id="KW-0175">Coiled coil</keyword>
<dbReference type="PANTHER" id="PTHR16528">
    <property type="entry name" value="GOLGI-ASSOCIATED PDZ AND COILED-COIL MOTIF-CONTAINING"/>
    <property type="match status" value="1"/>
</dbReference>
<reference evidence="5" key="2">
    <citation type="submission" date="2019-09" db="UniProtKB">
        <authorList>
            <consortium name="WormBaseParasite"/>
        </authorList>
    </citation>
    <scope>IDENTIFICATION</scope>
</reference>
<dbReference type="GO" id="GO:2000009">
    <property type="term" value="P:negative regulation of protein localization to cell surface"/>
    <property type="evidence" value="ECO:0007669"/>
    <property type="project" value="TreeGrafter"/>
</dbReference>
<dbReference type="GO" id="GO:0044325">
    <property type="term" value="F:transmembrane transporter binding"/>
    <property type="evidence" value="ECO:0007669"/>
    <property type="project" value="TreeGrafter"/>
</dbReference>
<organism evidence="3">
    <name type="scientific">Heligmosomoides polygyrus</name>
    <name type="common">Parasitic roundworm</name>
    <dbReference type="NCBI Taxonomy" id="6339"/>
    <lineage>
        <taxon>Eukaryota</taxon>
        <taxon>Metazoa</taxon>
        <taxon>Ecdysozoa</taxon>
        <taxon>Nematoda</taxon>
        <taxon>Chromadorea</taxon>
        <taxon>Rhabditida</taxon>
        <taxon>Rhabditina</taxon>
        <taxon>Rhabditomorpha</taxon>
        <taxon>Strongyloidea</taxon>
        <taxon>Heligmosomidae</taxon>
        <taxon>Heligmosomoides</taxon>
    </lineage>
</organism>
<sequence length="292" mass="33054">MSEGYSGPGLIVLFFAPVFALLPSLAPPNCMEFIGNSQSRLNSIIQSCLRASESRCREAGANSMTMGTESPVGWSDALEKDFDKAFVALDLLLGEIDSDQVEITYEGRQKMTALSGSFAQLMHKAQSMHHAMNRYEKEIALLRRDLTEARADRDAMEKEMQQLMLQVHSLQCQLHSKTAPHESDMIKKKLDTQLGQLHDVLMPSLRTECEVDVLRKECERQRHLIGALETEVFGARLAAKYLDKELAGRIQQIQLLGRNMRGVEHDRLWNQLEAEIHLHRHKTVIRACRSAN</sequence>
<feature type="signal peptide" evidence="2">
    <location>
        <begin position="1"/>
        <end position="20"/>
    </location>
</feature>
<evidence type="ECO:0000313" key="4">
    <source>
        <dbReference type="Proteomes" id="UP000050761"/>
    </source>
</evidence>
<evidence type="ECO:0000256" key="2">
    <source>
        <dbReference type="SAM" id="SignalP"/>
    </source>
</evidence>
<name>A0A3P7Z210_HELPZ</name>
<evidence type="ECO:0000256" key="1">
    <source>
        <dbReference type="SAM" id="Coils"/>
    </source>
</evidence>
<proteinExistence type="predicted"/>
<evidence type="ECO:0000313" key="5">
    <source>
        <dbReference type="WBParaSite" id="HPBE_0001321501-mRNA-1"/>
    </source>
</evidence>
<dbReference type="GO" id="GO:0030140">
    <property type="term" value="C:trans-Golgi network transport vesicle"/>
    <property type="evidence" value="ECO:0007669"/>
    <property type="project" value="TreeGrafter"/>
</dbReference>
<dbReference type="EMBL" id="UZAH01027827">
    <property type="protein sequence ID" value="VDO95336.1"/>
    <property type="molecule type" value="Genomic_DNA"/>
</dbReference>